<dbReference type="InterPro" id="IPR007676">
    <property type="entry name" value="Ribophorin_I"/>
</dbReference>
<dbReference type="EMBL" id="CAUYUE010000001">
    <property type="protein sequence ID" value="CAK0736443.1"/>
    <property type="molecule type" value="Genomic_DNA"/>
</dbReference>
<name>A0AAV1HTH2_9CHLO</name>
<keyword evidence="8 10" id="KW-1133">Transmembrane helix</keyword>
<gene>
    <name evidence="12" type="ORF">CVIRNUC_000747</name>
</gene>
<keyword evidence="5 10" id="KW-0812">Transmembrane</keyword>
<dbReference type="PANTHER" id="PTHR21049:SF0">
    <property type="entry name" value="DOLICHYL-DIPHOSPHOOLIGOSACCHARIDE--PROTEIN GLYCOSYLTRANSFERASE SUBUNIT 1"/>
    <property type="match status" value="1"/>
</dbReference>
<evidence type="ECO:0000256" key="9">
    <source>
        <dbReference type="ARBA" id="ARBA00023136"/>
    </source>
</evidence>
<comment type="pathway">
    <text evidence="3 10">Protein modification; protein glycosylation.</text>
</comment>
<dbReference type="Pfam" id="PF04597">
    <property type="entry name" value="Ribophorin_I"/>
    <property type="match status" value="1"/>
</dbReference>
<keyword evidence="9 10" id="KW-0472">Membrane</keyword>
<dbReference type="AlphaFoldDB" id="A0AAV1HTH2"/>
<accession>A0AAV1HTH2</accession>
<feature type="transmembrane region" description="Helical" evidence="10">
    <location>
        <begin position="443"/>
        <end position="461"/>
    </location>
</feature>
<reference evidence="12 13" key="1">
    <citation type="submission" date="2023-10" db="EMBL/GenBank/DDBJ databases">
        <authorList>
            <person name="Maclean D."/>
            <person name="Macfadyen A."/>
        </authorList>
    </citation>
    <scope>NUCLEOTIDE SEQUENCE [LARGE SCALE GENOMIC DNA]</scope>
</reference>
<proteinExistence type="inferred from homology"/>
<evidence type="ECO:0000256" key="11">
    <source>
        <dbReference type="SAM" id="MobiDB-lite"/>
    </source>
</evidence>
<keyword evidence="7 10" id="KW-0256">Endoplasmic reticulum</keyword>
<comment type="function">
    <text evidence="1 10">Subunit of the oligosaccharyl transferase (OST) complex that catalyzes the initial transfer of a defined glycan (Glc(3)Man(9)GlcNAc(2) in eukaryotes) from the lipid carrier dolichol-pyrophosphate to an asparagine residue within an Asn-X-Ser/Thr consensus motif in nascent polypeptide chains, the first step in protein N-glycosylation. N-glycosylation occurs cotranslationally and the complex associates with the Sec61 complex at the channel-forming translocon complex that mediates protein translocation across the endoplasmic reticulum (ER). All subunits are required for a maximal enzyme activity.</text>
</comment>
<comment type="caution">
    <text evidence="12">The sequence shown here is derived from an EMBL/GenBank/DDBJ whole genome shotgun (WGS) entry which is preliminary data.</text>
</comment>
<evidence type="ECO:0000256" key="10">
    <source>
        <dbReference type="RuleBase" id="RU361143"/>
    </source>
</evidence>
<feature type="region of interest" description="Disordered" evidence="11">
    <location>
        <begin position="1"/>
        <end position="21"/>
    </location>
</feature>
<evidence type="ECO:0000313" key="12">
    <source>
        <dbReference type="EMBL" id="CAK0736443.1"/>
    </source>
</evidence>
<evidence type="ECO:0000256" key="4">
    <source>
        <dbReference type="ARBA" id="ARBA00008905"/>
    </source>
</evidence>
<protein>
    <recommendedName>
        <fullName evidence="10">Dolichyl-diphosphooligosaccharide--protein glycosyltransferase subunit 1</fullName>
    </recommendedName>
</protein>
<evidence type="ECO:0000256" key="3">
    <source>
        <dbReference type="ARBA" id="ARBA00004922"/>
    </source>
</evidence>
<dbReference type="PANTHER" id="PTHR21049">
    <property type="entry name" value="RIBOPHORIN I"/>
    <property type="match status" value="1"/>
</dbReference>
<evidence type="ECO:0000256" key="8">
    <source>
        <dbReference type="ARBA" id="ARBA00022989"/>
    </source>
</evidence>
<evidence type="ECO:0000256" key="6">
    <source>
        <dbReference type="ARBA" id="ARBA00022729"/>
    </source>
</evidence>
<comment type="similarity">
    <text evidence="4 10">Belongs to the OST1 family.</text>
</comment>
<dbReference type="GO" id="GO:0008250">
    <property type="term" value="C:oligosaccharyltransferase complex"/>
    <property type="evidence" value="ECO:0007669"/>
    <property type="project" value="UniProtKB-UniRule"/>
</dbReference>
<dbReference type="Proteomes" id="UP001314263">
    <property type="component" value="Unassembled WGS sequence"/>
</dbReference>
<dbReference type="GO" id="GO:0018279">
    <property type="term" value="P:protein N-linked glycosylation via asparagine"/>
    <property type="evidence" value="ECO:0007669"/>
    <property type="project" value="TreeGrafter"/>
</dbReference>
<evidence type="ECO:0000256" key="5">
    <source>
        <dbReference type="ARBA" id="ARBA00022692"/>
    </source>
</evidence>
<comment type="subcellular location">
    <subcellularLocation>
        <location evidence="2 10">Endoplasmic reticulum membrane</location>
        <topology evidence="2 10">Single-pass type I membrane protein</topology>
    </subcellularLocation>
</comment>
<organism evidence="12 13">
    <name type="scientific">Coccomyxa viridis</name>
    <dbReference type="NCBI Taxonomy" id="1274662"/>
    <lineage>
        <taxon>Eukaryota</taxon>
        <taxon>Viridiplantae</taxon>
        <taxon>Chlorophyta</taxon>
        <taxon>core chlorophytes</taxon>
        <taxon>Trebouxiophyceae</taxon>
        <taxon>Trebouxiophyceae incertae sedis</taxon>
        <taxon>Coccomyxaceae</taxon>
        <taxon>Coccomyxa</taxon>
    </lineage>
</organism>
<comment type="subunit">
    <text evidence="10">Component of the oligosaccharyltransferase (OST) complex.</text>
</comment>
<keyword evidence="13" id="KW-1185">Reference proteome</keyword>
<evidence type="ECO:0000256" key="1">
    <source>
        <dbReference type="ARBA" id="ARBA00002791"/>
    </source>
</evidence>
<sequence length="477" mass="53013">MMAQFSRYRNGGRTRGKLASQAGRSGLLGSMRHSAAQQADSIAWPFDASKHIVVARETLTYKNEGSEAVDKLVLCQPADLVPNRAFHEVVQGTTEDAPELTDLVPYGGRTVPANVSCEEVTLETSLRPGKSMTLETYSALVHQLKPKPRAITQSDNQRVLLTAAQHTLSPYPIASESTEVKLLSRVVETYHGAKPFSKSGSSIKYGPYTDVAPFSGGALTAHFENNSPFLDALSLTREIEVSHWGNVYVEEWYTVKHMGAQHKGEWSRLRYQQNPMRNGAATIKEMTAVLPRDASSLYFRDEIGNISTSAVRRLRDKTEVRLQPRFPLLGGWQVSFIFGYSMKLQSVVKTMGGVRALTLPFSTPLQNTLVHDLTVKVVLPEGCTDIQVDLPFAVEQSWEKKFSYLDTLGRPVLVLKMKNVTPDHNVPLAVSYRFSSLYQLQEPLLLVLAFFACFCLVIAYSRCEFSLSPMSSAKKLV</sequence>
<evidence type="ECO:0000256" key="2">
    <source>
        <dbReference type="ARBA" id="ARBA00004115"/>
    </source>
</evidence>
<keyword evidence="6" id="KW-0732">Signal</keyword>
<evidence type="ECO:0000256" key="7">
    <source>
        <dbReference type="ARBA" id="ARBA00022824"/>
    </source>
</evidence>
<evidence type="ECO:0000313" key="13">
    <source>
        <dbReference type="Proteomes" id="UP001314263"/>
    </source>
</evidence>